<dbReference type="EMBL" id="JANLCJ010000004">
    <property type="protein sequence ID" value="MCS5734790.1"/>
    <property type="molecule type" value="Genomic_DNA"/>
</dbReference>
<evidence type="ECO:0000256" key="1">
    <source>
        <dbReference type="SAM" id="MobiDB-lite"/>
    </source>
</evidence>
<sequence length="275" mass="30526">MTLHQLTGHQDQAGAREEAFPRGSTRDDTMSRLLDDAVAVRRATFAEAVSRRWLDRGVKTVVRAVLIDDRTNVLQRQAFGRHLAAATPTQTTFIRDHEGFLYLVTRDTRAGFDLDAWIRDESVRQRMPLLSIGSASHDPVSDDLADAAEQARVAAELTAAVPELPPTANVSDLGGWLLLHAVATNSRRLSDISPAAEELCRAGESVQRQTIETYLDAGCQARVACERLHIHRTTLYYRLDNMPEVVREALDDGLKRSTLHLTLKLIRLWAATGAL</sequence>
<organism evidence="3 4">
    <name type="scientific">Herbiconiux daphne</name>
    <dbReference type="NCBI Taxonomy" id="2970914"/>
    <lineage>
        <taxon>Bacteria</taxon>
        <taxon>Bacillati</taxon>
        <taxon>Actinomycetota</taxon>
        <taxon>Actinomycetes</taxon>
        <taxon>Micrococcales</taxon>
        <taxon>Microbacteriaceae</taxon>
        <taxon>Herbiconiux</taxon>
    </lineage>
</organism>
<name>A0ABT2H4C5_9MICO</name>
<dbReference type="Proteomes" id="UP001165586">
    <property type="component" value="Unassembled WGS sequence"/>
</dbReference>
<accession>A0ABT2H4C5</accession>
<dbReference type="Gene3D" id="1.10.10.2840">
    <property type="entry name" value="PucR C-terminal helix-turn-helix domain"/>
    <property type="match status" value="1"/>
</dbReference>
<comment type="caution">
    <text evidence="3">The sequence shown here is derived from an EMBL/GenBank/DDBJ whole genome shotgun (WGS) entry which is preliminary data.</text>
</comment>
<proteinExistence type="predicted"/>
<evidence type="ECO:0000313" key="3">
    <source>
        <dbReference type="EMBL" id="MCS5734790.1"/>
    </source>
</evidence>
<protein>
    <submittedName>
        <fullName evidence="3">Helix-turn-helix domain-containing protein</fullName>
    </submittedName>
</protein>
<feature type="compositionally biased region" description="Polar residues" evidence="1">
    <location>
        <begin position="1"/>
        <end position="10"/>
    </location>
</feature>
<dbReference type="InterPro" id="IPR051448">
    <property type="entry name" value="CdaR-like_regulators"/>
</dbReference>
<reference evidence="3" key="1">
    <citation type="submission" date="2022-08" db="EMBL/GenBank/DDBJ databases">
        <authorList>
            <person name="Deng Y."/>
            <person name="Han X.-F."/>
            <person name="Zhang Y.-Q."/>
        </authorList>
    </citation>
    <scope>NUCLEOTIDE SEQUENCE</scope>
    <source>
        <strain evidence="3">CPCC 203386</strain>
    </source>
</reference>
<dbReference type="InterPro" id="IPR025736">
    <property type="entry name" value="PucR_C-HTH_dom"/>
</dbReference>
<dbReference type="RefSeq" id="WP_259539658.1">
    <property type="nucleotide sequence ID" value="NZ_JANLCJ010000004.1"/>
</dbReference>
<feature type="region of interest" description="Disordered" evidence="1">
    <location>
        <begin position="1"/>
        <end position="27"/>
    </location>
</feature>
<dbReference type="InterPro" id="IPR042070">
    <property type="entry name" value="PucR_C-HTH_sf"/>
</dbReference>
<feature type="domain" description="PucR C-terminal helix-turn-helix" evidence="2">
    <location>
        <begin position="209"/>
        <end position="264"/>
    </location>
</feature>
<dbReference type="PANTHER" id="PTHR33744">
    <property type="entry name" value="CARBOHYDRATE DIACID REGULATOR"/>
    <property type="match status" value="1"/>
</dbReference>
<evidence type="ECO:0000313" key="4">
    <source>
        <dbReference type="Proteomes" id="UP001165586"/>
    </source>
</evidence>
<dbReference type="PANTHER" id="PTHR33744:SF17">
    <property type="entry name" value="CONSERVED PROTEIN"/>
    <property type="match status" value="1"/>
</dbReference>
<feature type="compositionally biased region" description="Basic and acidic residues" evidence="1">
    <location>
        <begin position="14"/>
        <end position="27"/>
    </location>
</feature>
<dbReference type="Pfam" id="PF13556">
    <property type="entry name" value="HTH_30"/>
    <property type="match status" value="1"/>
</dbReference>
<keyword evidence="4" id="KW-1185">Reference proteome</keyword>
<evidence type="ECO:0000259" key="2">
    <source>
        <dbReference type="Pfam" id="PF13556"/>
    </source>
</evidence>
<gene>
    <name evidence="3" type="ORF">N1032_13685</name>
</gene>